<dbReference type="PRINTS" id="PR00420">
    <property type="entry name" value="RNGMNOXGNASE"/>
</dbReference>
<proteinExistence type="predicted"/>
<feature type="domain" description="FAD-binding" evidence="4">
    <location>
        <begin position="4"/>
        <end position="332"/>
    </location>
</feature>
<dbReference type="Pfam" id="PF01494">
    <property type="entry name" value="FAD_binding_3"/>
    <property type="match status" value="1"/>
</dbReference>
<dbReference type="Gene3D" id="3.30.70.2450">
    <property type="match status" value="1"/>
</dbReference>
<evidence type="ECO:0000256" key="2">
    <source>
        <dbReference type="ARBA" id="ARBA00022630"/>
    </source>
</evidence>
<keyword evidence="2" id="KW-0285">Flavoprotein</keyword>
<organism evidence="5 6">
    <name type="scientific">Kribbella qitaiheensis</name>
    <dbReference type="NCBI Taxonomy" id="1544730"/>
    <lineage>
        <taxon>Bacteria</taxon>
        <taxon>Bacillati</taxon>
        <taxon>Actinomycetota</taxon>
        <taxon>Actinomycetes</taxon>
        <taxon>Propionibacteriales</taxon>
        <taxon>Kribbellaceae</taxon>
        <taxon>Kribbella</taxon>
    </lineage>
</organism>
<dbReference type="SUPFAM" id="SSF51905">
    <property type="entry name" value="FAD/NAD(P)-binding domain"/>
    <property type="match status" value="1"/>
</dbReference>
<keyword evidence="3" id="KW-0274">FAD</keyword>
<evidence type="ECO:0000313" key="6">
    <source>
        <dbReference type="Proteomes" id="UP000515563"/>
    </source>
</evidence>
<dbReference type="PANTHER" id="PTHR43004:SF19">
    <property type="entry name" value="BINDING MONOOXYGENASE, PUTATIVE (JCVI)-RELATED"/>
    <property type="match status" value="1"/>
</dbReference>
<protein>
    <recommendedName>
        <fullName evidence="4">FAD-binding domain-containing protein</fullName>
    </recommendedName>
</protein>
<reference evidence="6" key="1">
    <citation type="submission" date="2019-09" db="EMBL/GenBank/DDBJ databases">
        <title>Antimicrobial potential of Antarctic Bacteria.</title>
        <authorList>
            <person name="Benaud N."/>
            <person name="Edwards R.J."/>
            <person name="Ferrari B.C."/>
        </authorList>
    </citation>
    <scope>NUCLEOTIDE SEQUENCE [LARGE SCALE GENOMIC DNA]</scope>
    <source>
        <strain evidence="6">SPB151</strain>
    </source>
</reference>
<evidence type="ECO:0000313" key="5">
    <source>
        <dbReference type="EMBL" id="QNE21424.1"/>
    </source>
</evidence>
<dbReference type="InterPro" id="IPR036188">
    <property type="entry name" value="FAD/NAD-bd_sf"/>
</dbReference>
<dbReference type="Pfam" id="PF21274">
    <property type="entry name" value="Rng_hyd_C"/>
    <property type="match status" value="1"/>
</dbReference>
<sequence length="496" mass="54206">MESTTVLIAGAGPTGLMLACELRLAGIDVQVIDRLDDRGDESRAGGMHPRTLEVLDQRGLLAPFLTQGRPIQAGHFAGIRLNFSKFDTRYPYTLALLQSRVERLLEAHLVELGGQVRWSSEITGIDQDDEGITVRLNGSGQLRADYLVGCDGGRSTVRRLADIGFSGTPATMTALLADVELADPPDRPYLLERTELGDFAVLDFEPGWYRVMVQQYDRVLDRQAKVSFDDVRSAMVRVAGTDFGMHSPRWVSHFGDAARLADRYRSGRALLAGDAAHIHFPSGGQGMNTGIQDAVNLGWKLALVVTGSAPQALLDSYETERRPVADRVLRNTRAQVLLSRPGPNVDALRETFAALLQADGANETLGTMISALDLKYPIGDEHPLLGRRVPDLDLKTIDGTVRLYELLHPGRPILLDFGAGLGSGLEGWTDRVDHIEAIRPTDRWAIPAVGDIQASMALLIRPDGHVAWLPEATTELHTALTTWFGPSRLGVVNHQQ</sequence>
<dbReference type="AlphaFoldDB" id="A0A7G6X5A9"/>
<dbReference type="Gene3D" id="3.40.30.120">
    <property type="match status" value="1"/>
</dbReference>
<comment type="cofactor">
    <cofactor evidence="1">
        <name>FAD</name>
        <dbReference type="ChEBI" id="CHEBI:57692"/>
    </cofactor>
</comment>
<dbReference type="GO" id="GO:0071949">
    <property type="term" value="F:FAD binding"/>
    <property type="evidence" value="ECO:0007669"/>
    <property type="project" value="InterPro"/>
</dbReference>
<gene>
    <name evidence="5" type="ORF">F1D05_30245</name>
</gene>
<dbReference type="KEGG" id="kqi:F1D05_30245"/>
<dbReference type="Gene3D" id="3.50.50.60">
    <property type="entry name" value="FAD/NAD(P)-binding domain"/>
    <property type="match status" value="1"/>
</dbReference>
<dbReference type="InterPro" id="IPR002938">
    <property type="entry name" value="FAD-bd"/>
</dbReference>
<dbReference type="RefSeq" id="WP_185443826.1">
    <property type="nucleotide sequence ID" value="NZ_CP043661.1"/>
</dbReference>
<accession>A0A7G6X5A9</accession>
<reference evidence="5 6" key="2">
    <citation type="journal article" date="2020" name="Microbiol. Resour. Announc.">
        <title>Antarctic desert soil bacteria exhibit high novel natural product potential, evaluated through long-read genome sequencing and comparative genomics.</title>
        <authorList>
            <person name="Benaud N."/>
            <person name="Edwards R.J."/>
            <person name="Amos T.G."/>
            <person name="D'Agostino P.M."/>
            <person name="Gutierrez-Chavez C."/>
            <person name="Montgomery K."/>
            <person name="Nicetic I."/>
            <person name="Ferrari B.C."/>
        </authorList>
    </citation>
    <scope>NUCLEOTIDE SEQUENCE [LARGE SCALE GENOMIC DNA]</scope>
    <source>
        <strain evidence="5 6">SPB151</strain>
    </source>
</reference>
<evidence type="ECO:0000256" key="3">
    <source>
        <dbReference type="ARBA" id="ARBA00022827"/>
    </source>
</evidence>
<dbReference type="Proteomes" id="UP000515563">
    <property type="component" value="Chromosome"/>
</dbReference>
<keyword evidence="6" id="KW-1185">Reference proteome</keyword>
<dbReference type="PANTHER" id="PTHR43004">
    <property type="entry name" value="TRK SYSTEM POTASSIUM UPTAKE PROTEIN"/>
    <property type="match status" value="1"/>
</dbReference>
<dbReference type="EMBL" id="CP043661">
    <property type="protein sequence ID" value="QNE21424.1"/>
    <property type="molecule type" value="Genomic_DNA"/>
</dbReference>
<evidence type="ECO:0000256" key="1">
    <source>
        <dbReference type="ARBA" id="ARBA00001974"/>
    </source>
</evidence>
<evidence type="ECO:0000259" key="4">
    <source>
        <dbReference type="Pfam" id="PF01494"/>
    </source>
</evidence>
<dbReference type="GO" id="GO:0016709">
    <property type="term" value="F:oxidoreductase activity, acting on paired donors, with incorporation or reduction of molecular oxygen, NAD(P)H as one donor, and incorporation of one atom of oxygen"/>
    <property type="evidence" value="ECO:0007669"/>
    <property type="project" value="UniProtKB-ARBA"/>
</dbReference>
<name>A0A7G6X5A9_9ACTN</name>
<dbReference type="InterPro" id="IPR050641">
    <property type="entry name" value="RIFMO-like"/>
</dbReference>